<keyword evidence="10" id="KW-1185">Reference proteome</keyword>
<evidence type="ECO:0000256" key="2">
    <source>
        <dbReference type="ARBA" id="ARBA00022603"/>
    </source>
</evidence>
<name>A0AA37WBB4_9BACT</name>
<comment type="caution">
    <text evidence="7">Lacks conserved residue(s) required for the propagation of feature annotation.</text>
</comment>
<dbReference type="EMBL" id="BSOH01000001">
    <property type="protein sequence ID" value="GLR15476.1"/>
    <property type="molecule type" value="Genomic_DNA"/>
</dbReference>
<protein>
    <recommendedName>
        <fullName evidence="7">tRNA (guanosine(18)-2'-O)-methyltransferase</fullName>
        <ecNumber evidence="7">2.1.1.34</ecNumber>
    </recommendedName>
    <alternativeName>
        <fullName evidence="7">tRNA [Gm18] methyltransferase</fullName>
    </alternativeName>
</protein>
<evidence type="ECO:0000313" key="10">
    <source>
        <dbReference type="Proteomes" id="UP001156666"/>
    </source>
</evidence>
<feature type="binding site" evidence="7">
    <location>
        <position position="159"/>
    </location>
    <ligand>
        <name>S-adenosyl-L-methionine</name>
        <dbReference type="ChEBI" id="CHEBI:59789"/>
    </ligand>
</feature>
<keyword evidence="1 7" id="KW-0820">tRNA-binding</keyword>
<comment type="catalytic activity">
    <reaction evidence="7">
        <text>guanosine(18) in tRNA + S-adenosyl-L-methionine = 2'-O-methylguanosine(18) in tRNA + S-adenosyl-L-homocysteine + H(+)</text>
        <dbReference type="Rhea" id="RHEA:20077"/>
        <dbReference type="Rhea" id="RHEA-COMP:10190"/>
        <dbReference type="Rhea" id="RHEA-COMP:10192"/>
        <dbReference type="ChEBI" id="CHEBI:15378"/>
        <dbReference type="ChEBI" id="CHEBI:57856"/>
        <dbReference type="ChEBI" id="CHEBI:59789"/>
        <dbReference type="ChEBI" id="CHEBI:74269"/>
        <dbReference type="ChEBI" id="CHEBI:74445"/>
        <dbReference type="EC" id="2.1.1.34"/>
    </reaction>
</comment>
<dbReference type="SUPFAM" id="SSF75217">
    <property type="entry name" value="alpha/beta knot"/>
    <property type="match status" value="1"/>
</dbReference>
<dbReference type="GO" id="GO:0000049">
    <property type="term" value="F:tRNA binding"/>
    <property type="evidence" value="ECO:0007669"/>
    <property type="project" value="UniProtKB-UniRule"/>
</dbReference>
<evidence type="ECO:0000256" key="5">
    <source>
        <dbReference type="ARBA" id="ARBA00022694"/>
    </source>
</evidence>
<keyword evidence="6 7" id="KW-0694">RNA-binding</keyword>
<proteinExistence type="inferred from homology"/>
<dbReference type="InterPro" id="IPR029028">
    <property type="entry name" value="Alpha/beta_knot_MTases"/>
</dbReference>
<evidence type="ECO:0000256" key="7">
    <source>
        <dbReference type="HAMAP-Rule" id="MF_02060"/>
    </source>
</evidence>
<feature type="domain" description="tRNA/rRNA methyltransferase SpoU type" evidence="8">
    <location>
        <begin position="27"/>
        <end position="170"/>
    </location>
</feature>
<dbReference type="InterPro" id="IPR029026">
    <property type="entry name" value="tRNA_m1G_MTases_N"/>
</dbReference>
<evidence type="ECO:0000256" key="6">
    <source>
        <dbReference type="ARBA" id="ARBA00022884"/>
    </source>
</evidence>
<dbReference type="GO" id="GO:0141100">
    <property type="term" value="F:tRNA (guanine(18)-2'-O)-methyltransferase activity"/>
    <property type="evidence" value="ECO:0007669"/>
    <property type="project" value="UniProtKB-UniRule"/>
</dbReference>
<evidence type="ECO:0000259" key="8">
    <source>
        <dbReference type="Pfam" id="PF00588"/>
    </source>
</evidence>
<dbReference type="Pfam" id="PF00588">
    <property type="entry name" value="SpoU_methylase"/>
    <property type="match status" value="1"/>
</dbReference>
<keyword evidence="5 7" id="KW-0819">tRNA processing</keyword>
<keyword evidence="3 7" id="KW-0808">Transferase</keyword>
<evidence type="ECO:0000256" key="3">
    <source>
        <dbReference type="ARBA" id="ARBA00022679"/>
    </source>
</evidence>
<dbReference type="EC" id="2.1.1.34" evidence="7"/>
<comment type="similarity">
    <text evidence="7">Belongs to the class IV-like SAM-binding methyltransferase superfamily. RNA methyltransferase TrmH family.</text>
</comment>
<organism evidence="9 10">
    <name type="scientific">Portibacter lacus</name>
    <dbReference type="NCBI Taxonomy" id="1099794"/>
    <lineage>
        <taxon>Bacteria</taxon>
        <taxon>Pseudomonadati</taxon>
        <taxon>Bacteroidota</taxon>
        <taxon>Saprospiria</taxon>
        <taxon>Saprospirales</taxon>
        <taxon>Haliscomenobacteraceae</taxon>
        <taxon>Portibacter</taxon>
    </lineage>
</organism>
<dbReference type="GO" id="GO:0002938">
    <property type="term" value="P:tRNA guanine ribose methylation"/>
    <property type="evidence" value="ECO:0007669"/>
    <property type="project" value="UniProtKB-UniRule"/>
</dbReference>
<dbReference type="Gene3D" id="3.40.1280.10">
    <property type="match status" value="1"/>
</dbReference>
<feature type="binding site" evidence="7">
    <location>
        <position position="150"/>
    </location>
    <ligand>
        <name>S-adenosyl-L-methionine</name>
        <dbReference type="ChEBI" id="CHEBI:59789"/>
    </ligand>
</feature>
<evidence type="ECO:0000313" key="9">
    <source>
        <dbReference type="EMBL" id="GLR15476.1"/>
    </source>
</evidence>
<dbReference type="InterPro" id="IPR001537">
    <property type="entry name" value="SpoU_MeTrfase"/>
</dbReference>
<sequence>MTKYPVHLTEERSAKIKKLASNRQMGLAVLLENVHDPHNIGAVIRTCDAVGIPRVYLLVSDARVWDKIELGINASSGARKWVDVYVYDDYAKCFAELRKHYDQILGTHLAQDSISLYDIDFVKSTAIVLGNEHEGLTEEALSYIDGNYIIPQVGMVQSLNISVAFAVSAYEALRQRSEAKLFNPEILSTEQEVLHQDYRQRNLIQHKGDKARIIK</sequence>
<gene>
    <name evidence="7" type="primary">trmH</name>
    <name evidence="9" type="ORF">GCM10007940_00910</name>
</gene>
<reference evidence="9" key="1">
    <citation type="journal article" date="2014" name="Int. J. Syst. Evol. Microbiol.">
        <title>Complete genome sequence of Corynebacterium casei LMG S-19264T (=DSM 44701T), isolated from a smear-ripened cheese.</title>
        <authorList>
            <consortium name="US DOE Joint Genome Institute (JGI-PGF)"/>
            <person name="Walter F."/>
            <person name="Albersmeier A."/>
            <person name="Kalinowski J."/>
            <person name="Ruckert C."/>
        </authorList>
    </citation>
    <scope>NUCLEOTIDE SEQUENCE</scope>
    <source>
        <strain evidence="9">NBRC 108769</strain>
    </source>
</reference>
<evidence type="ECO:0000256" key="4">
    <source>
        <dbReference type="ARBA" id="ARBA00022691"/>
    </source>
</evidence>
<dbReference type="InterPro" id="IPR033671">
    <property type="entry name" value="TrmH"/>
</dbReference>
<keyword evidence="2 7" id="KW-0489">Methyltransferase</keyword>
<dbReference type="AlphaFoldDB" id="A0AA37WBB4"/>
<reference evidence="9" key="2">
    <citation type="submission" date="2023-01" db="EMBL/GenBank/DDBJ databases">
        <title>Draft genome sequence of Portibacter lacus strain NBRC 108769.</title>
        <authorList>
            <person name="Sun Q."/>
            <person name="Mori K."/>
        </authorList>
    </citation>
    <scope>NUCLEOTIDE SEQUENCE</scope>
    <source>
        <strain evidence="9">NBRC 108769</strain>
    </source>
</reference>
<dbReference type="Proteomes" id="UP001156666">
    <property type="component" value="Unassembled WGS sequence"/>
</dbReference>
<comment type="function">
    <text evidence="7">Catalyzes the 2'-O methylation of guanosine at position 18 in tRNA.</text>
</comment>
<comment type="caution">
    <text evidence="9">The sequence shown here is derived from an EMBL/GenBank/DDBJ whole genome shotgun (WGS) entry which is preliminary data.</text>
</comment>
<dbReference type="PANTHER" id="PTHR43453:SF1">
    <property type="entry name" value="TRNA_RRNA METHYLTRANSFERASE SPOU TYPE DOMAIN-CONTAINING PROTEIN"/>
    <property type="match status" value="1"/>
</dbReference>
<accession>A0AA37WBB4</accession>
<feature type="binding site" evidence="7">
    <location>
        <position position="107"/>
    </location>
    <ligand>
        <name>S-adenosyl-L-methionine</name>
        <dbReference type="ChEBI" id="CHEBI:59789"/>
    </ligand>
</feature>
<dbReference type="HAMAP" id="MF_02060">
    <property type="entry name" value="tRNA_methyltr_TrmH"/>
    <property type="match status" value="1"/>
</dbReference>
<dbReference type="CDD" id="cd18092">
    <property type="entry name" value="SpoU-like_TrmH"/>
    <property type="match status" value="1"/>
</dbReference>
<evidence type="ECO:0000256" key="1">
    <source>
        <dbReference type="ARBA" id="ARBA00022555"/>
    </source>
</evidence>
<dbReference type="RefSeq" id="WP_235292368.1">
    <property type="nucleotide sequence ID" value="NZ_BSOH01000001.1"/>
</dbReference>
<dbReference type="PANTHER" id="PTHR43453">
    <property type="entry name" value="RRNA METHYLASE-LIKE"/>
    <property type="match status" value="1"/>
</dbReference>
<keyword evidence="4 7" id="KW-0949">S-adenosyl-L-methionine</keyword>